<feature type="compositionally biased region" description="Low complexity" evidence="2">
    <location>
        <begin position="2104"/>
        <end position="2115"/>
    </location>
</feature>
<dbReference type="InterPro" id="IPR029016">
    <property type="entry name" value="GAF-like_dom_sf"/>
</dbReference>
<protein>
    <recommendedName>
        <fullName evidence="3">EF-hand domain-containing protein</fullName>
    </recommendedName>
</protein>
<dbReference type="EMBL" id="SPLM01000072">
    <property type="protein sequence ID" value="TMW63842.1"/>
    <property type="molecule type" value="Genomic_DNA"/>
</dbReference>
<dbReference type="InterPro" id="IPR011992">
    <property type="entry name" value="EF-hand-dom_pair"/>
</dbReference>
<dbReference type="InterPro" id="IPR018247">
    <property type="entry name" value="EF_Hand_1_Ca_BS"/>
</dbReference>
<accession>A0A8K1FLH4</accession>
<proteinExistence type="predicted"/>
<dbReference type="OrthoDB" id="26525at2759"/>
<dbReference type="GO" id="GO:0005509">
    <property type="term" value="F:calcium ion binding"/>
    <property type="evidence" value="ECO:0007669"/>
    <property type="project" value="InterPro"/>
</dbReference>
<keyword evidence="1" id="KW-0106">Calcium</keyword>
<feature type="region of interest" description="Disordered" evidence="2">
    <location>
        <begin position="2096"/>
        <end position="2169"/>
    </location>
</feature>
<dbReference type="Gene3D" id="3.30.450.40">
    <property type="match status" value="1"/>
</dbReference>
<dbReference type="SUPFAM" id="SSF47473">
    <property type="entry name" value="EF-hand"/>
    <property type="match status" value="1"/>
</dbReference>
<feature type="region of interest" description="Disordered" evidence="2">
    <location>
        <begin position="2708"/>
        <end position="2731"/>
    </location>
</feature>
<feature type="compositionally biased region" description="Polar residues" evidence="2">
    <location>
        <begin position="2142"/>
        <end position="2153"/>
    </location>
</feature>
<feature type="region of interest" description="Disordered" evidence="2">
    <location>
        <begin position="1"/>
        <end position="23"/>
    </location>
</feature>
<organism evidence="4 5">
    <name type="scientific">Pythium oligandrum</name>
    <name type="common">Mycoparasitic fungus</name>
    <dbReference type="NCBI Taxonomy" id="41045"/>
    <lineage>
        <taxon>Eukaryota</taxon>
        <taxon>Sar</taxon>
        <taxon>Stramenopiles</taxon>
        <taxon>Oomycota</taxon>
        <taxon>Peronosporomycetes</taxon>
        <taxon>Pythiales</taxon>
        <taxon>Pythiaceae</taxon>
        <taxon>Pythium</taxon>
    </lineage>
</organism>
<reference evidence="4" key="1">
    <citation type="submission" date="2019-03" db="EMBL/GenBank/DDBJ databases">
        <title>Long read genome sequence of the mycoparasitic Pythium oligandrum ATCC 38472 isolated from sugarbeet rhizosphere.</title>
        <authorList>
            <person name="Gaulin E."/>
        </authorList>
    </citation>
    <scope>NUCLEOTIDE SEQUENCE</scope>
    <source>
        <strain evidence="4">ATCC 38472_TT</strain>
    </source>
</reference>
<dbReference type="InterPro" id="IPR002048">
    <property type="entry name" value="EF_hand_dom"/>
</dbReference>
<dbReference type="Proteomes" id="UP000794436">
    <property type="component" value="Unassembled WGS sequence"/>
</dbReference>
<evidence type="ECO:0000313" key="4">
    <source>
        <dbReference type="EMBL" id="TMW63842.1"/>
    </source>
</evidence>
<gene>
    <name evidence="4" type="ORF">Poli38472_002783</name>
</gene>
<name>A0A8K1FLH4_PYTOL</name>
<feature type="domain" description="EF-hand" evidence="3">
    <location>
        <begin position="2630"/>
        <end position="2665"/>
    </location>
</feature>
<sequence>METRPGTALRSQETKEDDDSYAFVPESLRHHFQRDLSRLGDPQDEETHAIDTARRTRSALLVSTLLYTTPAKARTSPSKRNAKASPKKIDKPGAKSSRQRTPPKAYGGSMSAPLYSMEIEQDITKRMTLDRAVNELEQFIGTLTAKIASLEAAESNAVVPRWLSDTRERAKVPTLLQLQRKIVQSVASCLPDCDVYLAMYEPLPLANPHAAVSTSLLRYVASSSQSQMLGEVLYRNPERPSLSFEVRESLDPALVMDIAEHEQQTLLRFTTDTVTGPFACLPLVDDTNAFGIGVLSVDACRKAQQTRPEAMSSTMLHEFLLRMHLPDAALEMRKLRFGGRQFLAITENDLMHRPAYSKLKFPTKKRVLQLVAALKSGLTIHLATPPVFFTSDNELLAFLDDVCERSGRFLDMYRRQVHWHRVLAARTKDVNTTSLDLFSVLLHSIANALISVDRISIWRVRDGTDIDVLGSTQIPDDRLMPFLQWSERHIRRVSLYKENEDAGGRLMQGSIIRIQSPSNQDDPENQQKPCERAVYHVKWSNRTQQSLSWPSLRQLLPIRPMNAKHYQLALLLRRLQKLTPNELKSKFLTLTDPNNAMVALLRDPMHADNDVVYAVQVDFRPQSPLPDPATAQRFLTRAVAITQHSLVCVRSRETRTFQRQLSMVRTTRQLNTMTLTPSMDALETLEAVVALVFQEISLNLPNTMQQIAELQLDGSELLYTFAANGSTLKGRTMSRGQGVSFRCIDTSKPLVVDATSDLRRRLRIFRPKDGETSATRRVEDELPYIFIPLLHDDVRVGVLSISWFTNVPKGREDEAHPEHGVVDYLTSLSKPLAAAIYLKRRSFALYQLQQLRKEPLRSPQQLFFHACRALKDVMIGVWKTRIVEIDFSRGKSTTIFELSDTERKRAESTHMMHVIPLGFRIPELLPDTIARHWGFSESQVRELIKSWHDYDDEEERQRLEYEAAFTGERVAQSGPMTNPEKRRIMEKKVRRRYERLELTEIEDTATKETTNAVALAAARVSNPKYVSHSLSIALSTKTIAYAPVTPLAIGSSSAIFLAVASLPQLFSSHEQAFVDRVTETLSLATEELLQRVERSRTRVRAITAFRLECQTAVEEIKARAGPPSEDTRSSVFPLSPSEELRVESLLDLQQRTIRLISSVLWCPYVYIGLNEPFLRRIRYTAATEKSLMRGKHLHRGHGLSFYVLDSQEAVVATGQALQDVEQMVGHGAKLRVFSQDTPKWPFIAVPIGRHGVLALDNLEKYQNLAGEAQPELGLVDFLRQVATHLATAITEVRRFTTQLRRDRREQALVRVMAACEMNSAVSTPLFLQLVVLQAIESAFNGVDAYIGMVQPLCAQLVFTSATTKSGMATQRVNTLDSVSFRVFLSQRALVVPQLERHFDASEQESARLVESLKWFTASSNGSHRKGPFVCVPIPFVGVLSVDTFPGAAGGNYATQFPEPGVLECLTAMANLLGDHTRRQEAADAQSKISKLFAGNRTTFTSLFDEILEAIARIVLSAVEFSVLRYDQETNEPLKPLATLCSPVARLEPSISSMESEIRTALSGQTESKERCFTLPSALEVVLMRCSPTRDVEDDEATPRTTVLVVRRVKGATWMYDLEFLQTLVPLIDDLITRVNTRVYGIVRRRVTFMELERQCFDLEAPTLSGQSALDRLPLLLTETMTTIASAISPYEAADVYLGERQIGGETLRFDAVSPLSLMKGVALEVLAPENQSMVVLQCLDKQTNAVVHLMDGKNEKELRQLTEKKPQRVYVAIHMGESRILCADSLGVEAFDVVHRRLEADVLRFLKDCATLLESTILSVRYRAAYEAMCALKTQRHGNLSRFFSTTHRVLRSEIGVLQSQQVMKLANDFTGQFEVVSWHRRPTQRPLKTMGQHFCSINGCERHHILTDVHMERHVALPMTDLPRTLDQSRSSGLPLVGKEKQGTYACECFATMLDSSLPSSRLALCVFSHERGALPSRGKPSLPRLPSQFSHPQRQFFMAFAAVASDVYAHVFRACVLETCSLELFFFLRERWNIKDGLVVTVGEHDEANAAAKVAFSLQPAKCPRGSSLTDKLAAKVLTFYASHDPMIMFVSKKKATPPSPNAKSAPAPAPSKTMTITEEANSTKTKTSRSVFKRPKLFSSRQAPSKTPASPSVPVKGMQQQVPTPPESLTEVHVLVRGYKSDVLSFRVALGLNEHIKRLEADVLQQIDTSQSIRSTFLASPQGDEEWNGAGYGDNRDLGDNGGGGGFLVLSAWKKSQERVRASIVHFEADVRNYLTGVQATSREQILSEKPAPSSRPVNSDSLFASADSEIIAAAVVVVRAALLLAGSKKELTSESTAEANQECMKEYLRVNTGRKLVDLDPRDQTKWASVVRAGVYLRTHHRAVHALFILESESSSATQSCSKLLEYQHALVSAVRYFKYLVDDAKLRRTAAYAPAITIQCFYRVVRSRITLKRLRVEYHAAVSIQCAFRQHLARRKLLFLKWTRAIVTVQRAYRRTLAQRRGHRPKRVNDELRAVVARYGDMQTTTTQLQRLPDDDDTWKVDMSAFDSFMAFEKSKAGREQFKREVAHLTERQKEIARQREEQLEPHDRLLAHVHDLFELLDTAGSGELSRATTLELMTRLHVPLSKDEADDVIDMMDNDRSGSISFGEFTNWFAHEYQILRRRNRDCGVLLTRDRQWLIEESARSALRKQWRAMKLGQASAGLAAPGVAEHGKGSNVVEKDDEES</sequence>
<evidence type="ECO:0000256" key="2">
    <source>
        <dbReference type="SAM" id="MobiDB-lite"/>
    </source>
</evidence>
<evidence type="ECO:0000313" key="5">
    <source>
        <dbReference type="Proteomes" id="UP000794436"/>
    </source>
</evidence>
<dbReference type="SMART" id="SM00054">
    <property type="entry name" value="EFh"/>
    <property type="match status" value="2"/>
</dbReference>
<evidence type="ECO:0000256" key="1">
    <source>
        <dbReference type="ARBA" id="ARBA00022837"/>
    </source>
</evidence>
<feature type="compositionally biased region" description="Polar residues" evidence="2">
    <location>
        <begin position="2116"/>
        <end position="2133"/>
    </location>
</feature>
<dbReference type="Gene3D" id="1.10.238.10">
    <property type="entry name" value="EF-hand"/>
    <property type="match status" value="1"/>
</dbReference>
<dbReference type="CDD" id="cd00051">
    <property type="entry name" value="EFh"/>
    <property type="match status" value="1"/>
</dbReference>
<evidence type="ECO:0000259" key="3">
    <source>
        <dbReference type="PROSITE" id="PS50222"/>
    </source>
</evidence>
<dbReference type="PROSITE" id="PS50096">
    <property type="entry name" value="IQ"/>
    <property type="match status" value="1"/>
</dbReference>
<dbReference type="Pfam" id="PF13499">
    <property type="entry name" value="EF-hand_7"/>
    <property type="match status" value="1"/>
</dbReference>
<dbReference type="PROSITE" id="PS00018">
    <property type="entry name" value="EF_HAND_1"/>
    <property type="match status" value="1"/>
</dbReference>
<feature type="region of interest" description="Disordered" evidence="2">
    <location>
        <begin position="71"/>
        <end position="111"/>
    </location>
</feature>
<keyword evidence="5" id="KW-1185">Reference proteome</keyword>
<dbReference type="PROSITE" id="PS50222">
    <property type="entry name" value="EF_HAND_2"/>
    <property type="match status" value="1"/>
</dbReference>
<comment type="caution">
    <text evidence="4">The sequence shown here is derived from an EMBL/GenBank/DDBJ whole genome shotgun (WGS) entry which is preliminary data.</text>
</comment>